<proteinExistence type="predicted"/>
<dbReference type="InterPro" id="IPR012347">
    <property type="entry name" value="Ferritin-like"/>
</dbReference>
<evidence type="ECO:0000313" key="3">
    <source>
        <dbReference type="Proteomes" id="UP001241605"/>
    </source>
</evidence>
<dbReference type="InterPro" id="IPR009078">
    <property type="entry name" value="Ferritin-like_SF"/>
</dbReference>
<dbReference type="RefSeq" id="WP_282300426.1">
    <property type="nucleotide sequence ID" value="NZ_CP124616.1"/>
</dbReference>
<accession>A0ABY8QIF8</accession>
<gene>
    <name evidence="2" type="ORF">QF118_18060</name>
</gene>
<name>A0ABY8QIF8_9RHOB</name>
<sequence length="187" mass="20025">MKKAKFQNAKQTGKAGFDTLDDTLKTAADTGDGSGADATQGAATISDAAAAELVYMIEEEKLAGDIYEAFYELYGLEVFNRIAQSEDRHFATLVAQAEALGIEVDSFVFEPAGEFENPELQEMYDDLLAAGSQSLQDALEVGKAIEEKDMEDIAEAAEAVEGTALATVYDNLLTGSSYHLAAFDNLL</sequence>
<feature type="domain" description="DUF2202" evidence="1">
    <location>
        <begin position="52"/>
        <end position="184"/>
    </location>
</feature>
<dbReference type="Proteomes" id="UP001241605">
    <property type="component" value="Chromosome"/>
</dbReference>
<organism evidence="2 3">
    <name type="scientific">Tropicibacter oceani</name>
    <dbReference type="NCBI Taxonomy" id="3058420"/>
    <lineage>
        <taxon>Bacteria</taxon>
        <taxon>Pseudomonadati</taxon>
        <taxon>Pseudomonadota</taxon>
        <taxon>Alphaproteobacteria</taxon>
        <taxon>Rhodobacterales</taxon>
        <taxon>Roseobacteraceae</taxon>
        <taxon>Tropicibacter</taxon>
    </lineage>
</organism>
<keyword evidence="3" id="KW-1185">Reference proteome</keyword>
<dbReference type="Gene3D" id="1.20.1260.10">
    <property type="match status" value="1"/>
</dbReference>
<evidence type="ECO:0000313" key="2">
    <source>
        <dbReference type="EMBL" id="WGW03796.1"/>
    </source>
</evidence>
<dbReference type="CDD" id="cd01048">
    <property type="entry name" value="Ferritin_like_AB2"/>
    <property type="match status" value="1"/>
</dbReference>
<dbReference type="EMBL" id="CP124616">
    <property type="protein sequence ID" value="WGW03796.1"/>
    <property type="molecule type" value="Genomic_DNA"/>
</dbReference>
<dbReference type="SUPFAM" id="SSF47240">
    <property type="entry name" value="Ferritin-like"/>
    <property type="match status" value="1"/>
</dbReference>
<dbReference type="InterPro" id="IPR019243">
    <property type="entry name" value="DUF2202"/>
</dbReference>
<protein>
    <submittedName>
        <fullName evidence="2">DUF2202 domain-containing protein</fullName>
    </submittedName>
</protein>
<dbReference type="Pfam" id="PF09968">
    <property type="entry name" value="DUF2202"/>
    <property type="match status" value="1"/>
</dbReference>
<evidence type="ECO:0000259" key="1">
    <source>
        <dbReference type="Pfam" id="PF09968"/>
    </source>
</evidence>
<reference evidence="2 3" key="1">
    <citation type="submission" date="2023-05" db="EMBL/GenBank/DDBJ databases">
        <title>YMD87, complete Genome.</title>
        <authorList>
            <person name="Zhang J."/>
            <person name="Xu X."/>
        </authorList>
    </citation>
    <scope>NUCLEOTIDE SEQUENCE [LARGE SCALE GENOMIC DNA]</scope>
    <source>
        <strain evidence="2 3">YMD87</strain>
    </source>
</reference>